<comment type="caution">
    <text evidence="2">The sequence shown here is derived from an EMBL/GenBank/DDBJ whole genome shotgun (WGS) entry which is preliminary data.</text>
</comment>
<keyword evidence="3" id="KW-1185">Reference proteome</keyword>
<proteinExistence type="predicted"/>
<gene>
    <name evidence="2" type="ORF">ILYODFUR_026901</name>
</gene>
<protein>
    <submittedName>
        <fullName evidence="2">Uncharacterized protein</fullName>
    </submittedName>
</protein>
<accession>A0ABV0TEV6</accession>
<reference evidence="2 3" key="1">
    <citation type="submission" date="2021-06" db="EMBL/GenBank/DDBJ databases">
        <authorList>
            <person name="Palmer J.M."/>
        </authorList>
    </citation>
    <scope>NUCLEOTIDE SEQUENCE [LARGE SCALE GENOMIC DNA]</scope>
    <source>
        <strain evidence="3">if_2019</strain>
        <tissue evidence="2">Muscle</tissue>
    </source>
</reference>
<dbReference type="EMBL" id="JAHRIQ010026638">
    <property type="protein sequence ID" value="MEQ2230213.1"/>
    <property type="molecule type" value="Genomic_DNA"/>
</dbReference>
<dbReference type="Proteomes" id="UP001482620">
    <property type="component" value="Unassembled WGS sequence"/>
</dbReference>
<evidence type="ECO:0000313" key="2">
    <source>
        <dbReference type="EMBL" id="MEQ2230213.1"/>
    </source>
</evidence>
<evidence type="ECO:0000256" key="1">
    <source>
        <dbReference type="SAM" id="MobiDB-lite"/>
    </source>
</evidence>
<feature type="region of interest" description="Disordered" evidence="1">
    <location>
        <begin position="56"/>
        <end position="103"/>
    </location>
</feature>
<sequence>MIPACDLQWKNQQQISFQELHMSSRPGPKYDLWSEWRNQHAVETQSCPKIWLGHFTGRRTDQTTPPSIHCSSDVSDKDDVSEAAQTSTSPSESQSTLLARFVP</sequence>
<organism evidence="2 3">
    <name type="scientific">Ilyodon furcidens</name>
    <name type="common">goldbreast splitfin</name>
    <dbReference type="NCBI Taxonomy" id="33524"/>
    <lineage>
        <taxon>Eukaryota</taxon>
        <taxon>Metazoa</taxon>
        <taxon>Chordata</taxon>
        <taxon>Craniata</taxon>
        <taxon>Vertebrata</taxon>
        <taxon>Euteleostomi</taxon>
        <taxon>Actinopterygii</taxon>
        <taxon>Neopterygii</taxon>
        <taxon>Teleostei</taxon>
        <taxon>Neoteleostei</taxon>
        <taxon>Acanthomorphata</taxon>
        <taxon>Ovalentaria</taxon>
        <taxon>Atherinomorphae</taxon>
        <taxon>Cyprinodontiformes</taxon>
        <taxon>Goodeidae</taxon>
        <taxon>Ilyodon</taxon>
    </lineage>
</organism>
<feature type="compositionally biased region" description="Low complexity" evidence="1">
    <location>
        <begin position="82"/>
        <end position="95"/>
    </location>
</feature>
<name>A0ABV0TEV6_9TELE</name>
<evidence type="ECO:0000313" key="3">
    <source>
        <dbReference type="Proteomes" id="UP001482620"/>
    </source>
</evidence>